<dbReference type="GO" id="GO:0016020">
    <property type="term" value="C:membrane"/>
    <property type="evidence" value="ECO:0007669"/>
    <property type="project" value="UniProtKB-SubCell"/>
</dbReference>
<comment type="caution">
    <text evidence="12">The sequence shown here is derived from an EMBL/GenBank/DDBJ whole genome shotgun (WGS) entry which is preliminary data.</text>
</comment>
<keyword evidence="7" id="KW-0449">Lipoprotein</keyword>
<dbReference type="PROSITE" id="PS50216">
    <property type="entry name" value="DHHC"/>
    <property type="match status" value="1"/>
</dbReference>
<evidence type="ECO:0000256" key="5">
    <source>
        <dbReference type="ARBA" id="ARBA00023136"/>
    </source>
</evidence>
<protein>
    <recommendedName>
        <fullName evidence="10">Palmitoyltransferase</fullName>
        <ecNumber evidence="10">2.3.1.225</ecNumber>
    </recommendedName>
</protein>
<dbReference type="GO" id="GO:0019706">
    <property type="term" value="F:protein-cysteine S-palmitoyltransferase activity"/>
    <property type="evidence" value="ECO:0007669"/>
    <property type="project" value="UniProtKB-EC"/>
</dbReference>
<keyword evidence="13" id="KW-1185">Reference proteome</keyword>
<comment type="catalytic activity">
    <reaction evidence="9 10">
        <text>L-cysteinyl-[protein] + hexadecanoyl-CoA = S-hexadecanoyl-L-cysteinyl-[protein] + CoA</text>
        <dbReference type="Rhea" id="RHEA:36683"/>
        <dbReference type="Rhea" id="RHEA-COMP:10131"/>
        <dbReference type="Rhea" id="RHEA-COMP:11032"/>
        <dbReference type="ChEBI" id="CHEBI:29950"/>
        <dbReference type="ChEBI" id="CHEBI:57287"/>
        <dbReference type="ChEBI" id="CHEBI:57379"/>
        <dbReference type="ChEBI" id="CHEBI:74151"/>
        <dbReference type="EC" id="2.3.1.225"/>
    </reaction>
</comment>
<dbReference type="AlphaFoldDB" id="A0AA38H5S4"/>
<evidence type="ECO:0000256" key="4">
    <source>
        <dbReference type="ARBA" id="ARBA00022989"/>
    </source>
</evidence>
<evidence type="ECO:0000313" key="12">
    <source>
        <dbReference type="EMBL" id="KAI9634533.1"/>
    </source>
</evidence>
<evidence type="ECO:0000256" key="10">
    <source>
        <dbReference type="RuleBase" id="RU079119"/>
    </source>
</evidence>
<feature type="transmembrane region" description="Helical" evidence="10">
    <location>
        <begin position="55"/>
        <end position="76"/>
    </location>
</feature>
<gene>
    <name evidence="12" type="ORF">MKK02DRAFT_16698</name>
</gene>
<sequence length="388" mass="43581">MPLLRGCSALVIRCFKRVEHFADWITGAAGPVFVFLCWTLIIGGGIAFFDVVGRSLSLIQALILSPILIIVPLNLYGQYWLVTHVPPGYPSPRAIALSPDKPISTKKEEQWIMRDQRSLWRPERWGLGRRGRVLTRGPEPAGPSGPQVGGRRLKKCRKCDGPKPERAHHCSVCKRCILMMDHHCPWINGCVGIYNQRHFVLFMTWISIACWCVVALGYDHFWSSLLYNQKWPAYTPRIAFTLIYVLCIAMGIAVPVLLSWHIHMITKGETSIESHDNAYLDNRASAEGLIYLNPYNMGRKQNLLLFFNIAPSGYPRITLLFPLLIPPASNGWSFPRRALPEPVVGETQVLQAPELAARSAELGEIRGRYVMGDEGLTDDEEGGAGYMD</sequence>
<proteinExistence type="inferred from homology"/>
<keyword evidence="4 10" id="KW-1133">Transmembrane helix</keyword>
<comment type="subcellular location">
    <subcellularLocation>
        <location evidence="1">Membrane</location>
        <topology evidence="1">Multi-pass membrane protein</topology>
    </subcellularLocation>
</comment>
<organism evidence="12 13">
    <name type="scientific">Dioszegia hungarica</name>
    <dbReference type="NCBI Taxonomy" id="4972"/>
    <lineage>
        <taxon>Eukaryota</taxon>
        <taxon>Fungi</taxon>
        <taxon>Dikarya</taxon>
        <taxon>Basidiomycota</taxon>
        <taxon>Agaricomycotina</taxon>
        <taxon>Tremellomycetes</taxon>
        <taxon>Tremellales</taxon>
        <taxon>Bulleribasidiaceae</taxon>
        <taxon>Dioszegia</taxon>
    </lineage>
</organism>
<comment type="similarity">
    <text evidence="10">Belongs to the DHHC palmitoyltransferase family.</text>
</comment>
<keyword evidence="3 10" id="KW-0812">Transmembrane</keyword>
<dbReference type="InterPro" id="IPR039859">
    <property type="entry name" value="PFA4/ZDH16/20/ERF2-like"/>
</dbReference>
<dbReference type="EC" id="2.3.1.225" evidence="10"/>
<evidence type="ECO:0000256" key="9">
    <source>
        <dbReference type="ARBA" id="ARBA00048048"/>
    </source>
</evidence>
<evidence type="ECO:0000256" key="8">
    <source>
        <dbReference type="ARBA" id="ARBA00023315"/>
    </source>
</evidence>
<keyword evidence="2 10" id="KW-0808">Transferase</keyword>
<dbReference type="EMBL" id="JAKWFO010000007">
    <property type="protein sequence ID" value="KAI9634533.1"/>
    <property type="molecule type" value="Genomic_DNA"/>
</dbReference>
<feature type="domain" description="Palmitoyltransferase DHHC" evidence="11">
    <location>
        <begin position="153"/>
        <end position="275"/>
    </location>
</feature>
<dbReference type="Pfam" id="PF01529">
    <property type="entry name" value="DHHC"/>
    <property type="match status" value="1"/>
</dbReference>
<evidence type="ECO:0000313" key="13">
    <source>
        <dbReference type="Proteomes" id="UP001164286"/>
    </source>
</evidence>
<evidence type="ECO:0000256" key="6">
    <source>
        <dbReference type="ARBA" id="ARBA00023139"/>
    </source>
</evidence>
<dbReference type="InterPro" id="IPR001594">
    <property type="entry name" value="Palmitoyltrfase_DHHC"/>
</dbReference>
<keyword evidence="6" id="KW-0564">Palmitate</keyword>
<dbReference type="PANTHER" id="PTHR12246">
    <property type="entry name" value="PALMITOYLTRANSFERASE ZDHHC16"/>
    <property type="match status" value="1"/>
</dbReference>
<feature type="transmembrane region" description="Helical" evidence="10">
    <location>
        <begin position="238"/>
        <end position="258"/>
    </location>
</feature>
<accession>A0AA38H5S4</accession>
<evidence type="ECO:0000256" key="3">
    <source>
        <dbReference type="ARBA" id="ARBA00022692"/>
    </source>
</evidence>
<evidence type="ECO:0000256" key="1">
    <source>
        <dbReference type="ARBA" id="ARBA00004141"/>
    </source>
</evidence>
<keyword evidence="8 10" id="KW-0012">Acyltransferase</keyword>
<feature type="transmembrane region" description="Helical" evidence="10">
    <location>
        <begin position="21"/>
        <end position="49"/>
    </location>
</feature>
<dbReference type="RefSeq" id="XP_052944310.1">
    <property type="nucleotide sequence ID" value="XM_053085672.1"/>
</dbReference>
<keyword evidence="5 10" id="KW-0472">Membrane</keyword>
<dbReference type="Proteomes" id="UP001164286">
    <property type="component" value="Unassembled WGS sequence"/>
</dbReference>
<comment type="domain">
    <text evidence="10">The DHHC domain is required for palmitoyltransferase activity.</text>
</comment>
<name>A0AA38H5S4_9TREE</name>
<evidence type="ECO:0000256" key="7">
    <source>
        <dbReference type="ARBA" id="ARBA00023288"/>
    </source>
</evidence>
<evidence type="ECO:0000256" key="2">
    <source>
        <dbReference type="ARBA" id="ARBA00022679"/>
    </source>
</evidence>
<dbReference type="GeneID" id="77724873"/>
<evidence type="ECO:0000259" key="11">
    <source>
        <dbReference type="Pfam" id="PF01529"/>
    </source>
</evidence>
<feature type="transmembrane region" description="Helical" evidence="10">
    <location>
        <begin position="199"/>
        <end position="218"/>
    </location>
</feature>
<reference evidence="12" key="1">
    <citation type="journal article" date="2022" name="G3 (Bethesda)">
        <title>High quality genome of the basidiomycete yeast Dioszegia hungarica PDD-24b-2 isolated from cloud water.</title>
        <authorList>
            <person name="Jarrige D."/>
            <person name="Haridas S."/>
            <person name="Bleykasten-Grosshans C."/>
            <person name="Joly M."/>
            <person name="Nadalig T."/>
            <person name="Sancelme M."/>
            <person name="Vuilleumier S."/>
            <person name="Grigoriev I.V."/>
            <person name="Amato P."/>
            <person name="Bringel F."/>
        </authorList>
    </citation>
    <scope>NUCLEOTIDE SEQUENCE</scope>
    <source>
        <strain evidence="12">PDD-24b-2</strain>
    </source>
</reference>